<dbReference type="GO" id="GO:0009279">
    <property type="term" value="C:cell outer membrane"/>
    <property type="evidence" value="ECO:0007669"/>
    <property type="project" value="UniProtKB-SubCell"/>
</dbReference>
<evidence type="ECO:0000256" key="7">
    <source>
        <dbReference type="ARBA" id="ARBA00023237"/>
    </source>
</evidence>
<evidence type="ECO:0000256" key="6">
    <source>
        <dbReference type="ARBA" id="ARBA00023136"/>
    </source>
</evidence>
<comment type="similarity">
    <text evidence="2">Belongs to the outer membrane factor (OMF) (TC 1.B.17) family.</text>
</comment>
<dbReference type="InterPro" id="IPR003423">
    <property type="entry name" value="OMP_efflux"/>
</dbReference>
<dbReference type="PANTHER" id="PTHR30026">
    <property type="entry name" value="OUTER MEMBRANE PROTEIN TOLC"/>
    <property type="match status" value="1"/>
</dbReference>
<feature type="signal peptide" evidence="9">
    <location>
        <begin position="1"/>
        <end position="21"/>
    </location>
</feature>
<feature type="chain" id="PRO_5002990078" evidence="9">
    <location>
        <begin position="22"/>
        <end position="486"/>
    </location>
</feature>
<dbReference type="EMBL" id="ACKY01000019">
    <property type="protein sequence ID" value="EEV89484.1"/>
    <property type="molecule type" value="Genomic_DNA"/>
</dbReference>
<name>C8N7A8_CARH6</name>
<keyword evidence="4" id="KW-1134">Transmembrane beta strand</keyword>
<dbReference type="RefSeq" id="WP_004139487.1">
    <property type="nucleotide sequence ID" value="NZ_GG694025.1"/>
</dbReference>
<accession>C8N7A8</accession>
<evidence type="ECO:0000256" key="9">
    <source>
        <dbReference type="SAM" id="SignalP"/>
    </source>
</evidence>
<dbReference type="InterPro" id="IPR051906">
    <property type="entry name" value="TolC-like"/>
</dbReference>
<dbReference type="Proteomes" id="UP000004870">
    <property type="component" value="Unassembled WGS sequence"/>
</dbReference>
<evidence type="ECO:0000313" key="10">
    <source>
        <dbReference type="EMBL" id="EEV89484.1"/>
    </source>
</evidence>
<keyword evidence="6" id="KW-0472">Membrane</keyword>
<dbReference type="STRING" id="2718.CHUV0807_0374"/>
<keyword evidence="11" id="KW-1185">Reference proteome</keyword>
<comment type="subcellular location">
    <subcellularLocation>
        <location evidence="1">Cell outer membrane</location>
    </subcellularLocation>
</comment>
<dbReference type="GO" id="GO:0015562">
    <property type="term" value="F:efflux transmembrane transporter activity"/>
    <property type="evidence" value="ECO:0007669"/>
    <property type="project" value="InterPro"/>
</dbReference>
<dbReference type="GeneID" id="84789407"/>
<dbReference type="GO" id="GO:0015288">
    <property type="term" value="F:porin activity"/>
    <property type="evidence" value="ECO:0007669"/>
    <property type="project" value="TreeGrafter"/>
</dbReference>
<evidence type="ECO:0000256" key="2">
    <source>
        <dbReference type="ARBA" id="ARBA00007613"/>
    </source>
</evidence>
<dbReference type="Pfam" id="PF02321">
    <property type="entry name" value="OEP"/>
    <property type="match status" value="2"/>
</dbReference>
<feature type="region of interest" description="Disordered" evidence="8">
    <location>
        <begin position="435"/>
        <end position="486"/>
    </location>
</feature>
<dbReference type="Gene3D" id="1.20.1600.10">
    <property type="entry name" value="Outer membrane efflux proteins (OEP)"/>
    <property type="match status" value="1"/>
</dbReference>
<evidence type="ECO:0000256" key="5">
    <source>
        <dbReference type="ARBA" id="ARBA00022692"/>
    </source>
</evidence>
<evidence type="ECO:0000256" key="3">
    <source>
        <dbReference type="ARBA" id="ARBA00022448"/>
    </source>
</evidence>
<dbReference type="GO" id="GO:1990281">
    <property type="term" value="C:efflux pump complex"/>
    <property type="evidence" value="ECO:0007669"/>
    <property type="project" value="TreeGrafter"/>
</dbReference>
<evidence type="ECO:0000256" key="4">
    <source>
        <dbReference type="ARBA" id="ARBA00022452"/>
    </source>
</evidence>
<evidence type="ECO:0000256" key="8">
    <source>
        <dbReference type="SAM" id="MobiDB-lite"/>
    </source>
</evidence>
<comment type="caution">
    <text evidence="10">The sequence shown here is derived from an EMBL/GenBank/DDBJ whole genome shotgun (WGS) entry which is preliminary data.</text>
</comment>
<evidence type="ECO:0000313" key="11">
    <source>
        <dbReference type="Proteomes" id="UP000004870"/>
    </source>
</evidence>
<evidence type="ECO:0000256" key="1">
    <source>
        <dbReference type="ARBA" id="ARBA00004442"/>
    </source>
</evidence>
<feature type="compositionally biased region" description="Basic and acidic residues" evidence="8">
    <location>
        <begin position="453"/>
        <end position="463"/>
    </location>
</feature>
<keyword evidence="7" id="KW-0998">Cell outer membrane</keyword>
<proteinExistence type="inferred from homology"/>
<dbReference type="SUPFAM" id="SSF56954">
    <property type="entry name" value="Outer membrane efflux proteins (OEP)"/>
    <property type="match status" value="1"/>
</dbReference>
<keyword evidence="9" id="KW-0732">Signal</keyword>
<dbReference type="PANTHER" id="PTHR30026:SF20">
    <property type="entry name" value="OUTER MEMBRANE PROTEIN TOLC"/>
    <property type="match status" value="1"/>
</dbReference>
<reference evidence="10 11" key="1">
    <citation type="submission" date="2009-08" db="EMBL/GenBank/DDBJ databases">
        <authorList>
            <person name="Qin X."/>
            <person name="Bachman B."/>
            <person name="Battles P."/>
            <person name="Bell A."/>
            <person name="Bess C."/>
            <person name="Bickham C."/>
            <person name="Chaboub L."/>
            <person name="Chen D."/>
            <person name="Coyle M."/>
            <person name="Deiros D.R."/>
            <person name="Dinh H."/>
            <person name="Forbes L."/>
            <person name="Fowler G."/>
            <person name="Francisco L."/>
            <person name="Fu Q."/>
            <person name="Gubbala S."/>
            <person name="Hale W."/>
            <person name="Han Y."/>
            <person name="Hemphill L."/>
            <person name="Highlander S.K."/>
            <person name="Hirani K."/>
            <person name="Hogues M."/>
            <person name="Jackson L."/>
            <person name="Jakkamsetti A."/>
            <person name="Javaid M."/>
            <person name="Jiang H."/>
            <person name="Korchina V."/>
            <person name="Kovar C."/>
            <person name="Lara F."/>
            <person name="Lee S."/>
            <person name="Mata R."/>
            <person name="Mathew T."/>
            <person name="Moen C."/>
            <person name="Morales K."/>
            <person name="Munidasa M."/>
            <person name="Nazareth L."/>
            <person name="Ngo R."/>
            <person name="Nguyen L."/>
            <person name="Okwuonu G."/>
            <person name="Ongeri F."/>
            <person name="Patil S."/>
            <person name="Petrosino J."/>
            <person name="Pham C."/>
            <person name="Pham P."/>
            <person name="Pu L.-L."/>
            <person name="Puazo M."/>
            <person name="Raj R."/>
            <person name="Reid J."/>
            <person name="Rouhana J."/>
            <person name="Saada N."/>
            <person name="Shang Y."/>
            <person name="Simmons D."/>
            <person name="Thornton R."/>
            <person name="Warren J."/>
            <person name="Weissenberger G."/>
            <person name="Zhang J."/>
            <person name="Zhang L."/>
            <person name="Zhou C."/>
            <person name="Zhu D."/>
            <person name="Muzny D."/>
            <person name="Worley K."/>
            <person name="Gibbs R."/>
        </authorList>
    </citation>
    <scope>NUCLEOTIDE SEQUENCE [LARGE SCALE GENOMIC DNA]</scope>
    <source>
        <strain evidence="11">ATCC 15826 / DSM 8339 / NCTC 10426 / 6573</strain>
    </source>
</reference>
<keyword evidence="5" id="KW-0812">Transmembrane</keyword>
<sequence>MMTTPRLLAILTYISILPASAFDLNEAWTAARYHSAEYDAARHARAAAQEPQEQAKARLLPQISANANYTNRAQDSYDKYRSHGWNAQISQPLIDGPRWRQYQAEQITARLGDSQLDNTASELMLETGKAYLDILTAQDKLAAVTAEKSAYTAQIAQAKGLFESGEATIIDTYEAQAGLDSANAKEIRLRTELVTAQNRLANLTGLAPDHAEALADKTLPDLANRQSENQWIDQAIANSAAVQTRRLQVEKSEADRATAQSEHWPQLSLNVGYQDNRNKIAQHGGNPNSNRNRGAYVGVQFTIPIYSGGEIRSKEKQSQEILAQREAELEAETEQIRLQVRQTLATIHGEQAQIAAQQQLLHTNTAKLESTRLGREVGVRNTIDEIKAEQEKAQAKEQLAEAKYRYIAACLQLLHLSGELTQDSGRAWAAQLFTPTAAKPVEKPKPKPPAVKQKKDDRREARYSAEQLPSEIPPSPAKRSQRGRFR</sequence>
<protein>
    <submittedName>
        <fullName evidence="10">Type I secretion outer membrane protein, TolC family</fullName>
    </submittedName>
</protein>
<organism evidence="10 11">
    <name type="scientific">Cardiobacterium hominis (strain ATCC 15826 / DSM 8339 / NCTC 10426 / 6573)</name>
    <dbReference type="NCBI Taxonomy" id="638300"/>
    <lineage>
        <taxon>Bacteria</taxon>
        <taxon>Pseudomonadati</taxon>
        <taxon>Pseudomonadota</taxon>
        <taxon>Gammaproteobacteria</taxon>
        <taxon>Cardiobacteriales</taxon>
        <taxon>Cardiobacteriaceae</taxon>
        <taxon>Cardiobacterium</taxon>
    </lineage>
</organism>
<gene>
    <name evidence="10" type="ORF">HMPREF0198_0385</name>
</gene>
<keyword evidence="3" id="KW-0813">Transport</keyword>
<dbReference type="AlphaFoldDB" id="C8N7A8"/>
<dbReference type="HOGENOM" id="CLU_012817_0_2_6"/>